<keyword evidence="2" id="KW-1185">Reference proteome</keyword>
<reference evidence="1" key="3">
    <citation type="submission" date="2025-09" db="UniProtKB">
        <authorList>
            <consortium name="Ensembl"/>
        </authorList>
    </citation>
    <scope>IDENTIFICATION</scope>
</reference>
<dbReference type="AlphaFoldDB" id="H2Y3M8"/>
<evidence type="ECO:0000313" key="2">
    <source>
        <dbReference type="Proteomes" id="UP000008144"/>
    </source>
</evidence>
<protein>
    <submittedName>
        <fullName evidence="1">Uncharacterized protein</fullName>
    </submittedName>
</protein>
<organism evidence="1 2">
    <name type="scientific">Ciona intestinalis</name>
    <name type="common">Transparent sea squirt</name>
    <name type="synonym">Ascidia intestinalis</name>
    <dbReference type="NCBI Taxonomy" id="7719"/>
    <lineage>
        <taxon>Eukaryota</taxon>
        <taxon>Metazoa</taxon>
        <taxon>Chordata</taxon>
        <taxon>Tunicata</taxon>
        <taxon>Ascidiacea</taxon>
        <taxon>Phlebobranchia</taxon>
        <taxon>Cionidae</taxon>
        <taxon>Ciona</taxon>
    </lineage>
</organism>
<dbReference type="HOGENOM" id="CLU_3401137_0_0_1"/>
<proteinExistence type="predicted"/>
<reference evidence="1" key="2">
    <citation type="submission" date="2025-08" db="UniProtKB">
        <authorList>
            <consortium name="Ensembl"/>
        </authorList>
    </citation>
    <scope>IDENTIFICATION</scope>
</reference>
<name>H2Y3M8_CIOIN</name>
<evidence type="ECO:0000313" key="1">
    <source>
        <dbReference type="Ensembl" id="ENSCINP00000036513.1"/>
    </source>
</evidence>
<accession>H2Y3M8</accession>
<dbReference type="InParanoid" id="H2Y3M8"/>
<sequence length="31" mass="3752">TIKYRIHTDFKPKNIEYTPTLNHKISNTHQL</sequence>
<dbReference type="Ensembl" id="ENSCINT00000035437.1">
    <property type="protein sequence ID" value="ENSCINP00000036513.1"/>
    <property type="gene ID" value="ENSCING00000021507.1"/>
</dbReference>
<dbReference type="Proteomes" id="UP000008144">
    <property type="component" value="Unassembled WGS sequence"/>
</dbReference>
<reference evidence="2" key="1">
    <citation type="journal article" date="2002" name="Science">
        <title>The draft genome of Ciona intestinalis: insights into chordate and vertebrate origins.</title>
        <authorList>
            <person name="Dehal P."/>
            <person name="Satou Y."/>
            <person name="Campbell R.K."/>
            <person name="Chapman J."/>
            <person name="Degnan B."/>
            <person name="De Tomaso A."/>
            <person name="Davidson B."/>
            <person name="Di Gregorio A."/>
            <person name="Gelpke M."/>
            <person name="Goodstein D.M."/>
            <person name="Harafuji N."/>
            <person name="Hastings K.E."/>
            <person name="Ho I."/>
            <person name="Hotta K."/>
            <person name="Huang W."/>
            <person name="Kawashima T."/>
            <person name="Lemaire P."/>
            <person name="Martinez D."/>
            <person name="Meinertzhagen I.A."/>
            <person name="Necula S."/>
            <person name="Nonaka M."/>
            <person name="Putnam N."/>
            <person name="Rash S."/>
            <person name="Saiga H."/>
            <person name="Satake M."/>
            <person name="Terry A."/>
            <person name="Yamada L."/>
            <person name="Wang H.G."/>
            <person name="Awazu S."/>
            <person name="Azumi K."/>
            <person name="Boore J."/>
            <person name="Branno M."/>
            <person name="Chin-Bow S."/>
            <person name="DeSantis R."/>
            <person name="Doyle S."/>
            <person name="Francino P."/>
            <person name="Keys D.N."/>
            <person name="Haga S."/>
            <person name="Hayashi H."/>
            <person name="Hino K."/>
            <person name="Imai K.S."/>
            <person name="Inaba K."/>
            <person name="Kano S."/>
            <person name="Kobayashi K."/>
            <person name="Kobayashi M."/>
            <person name="Lee B.I."/>
            <person name="Makabe K.W."/>
            <person name="Manohar C."/>
            <person name="Matassi G."/>
            <person name="Medina M."/>
            <person name="Mochizuki Y."/>
            <person name="Mount S."/>
            <person name="Morishita T."/>
            <person name="Miura S."/>
            <person name="Nakayama A."/>
            <person name="Nishizaka S."/>
            <person name="Nomoto H."/>
            <person name="Ohta F."/>
            <person name="Oishi K."/>
            <person name="Rigoutsos I."/>
            <person name="Sano M."/>
            <person name="Sasaki A."/>
            <person name="Sasakura Y."/>
            <person name="Shoguchi E."/>
            <person name="Shin-i T."/>
            <person name="Spagnuolo A."/>
            <person name="Stainier D."/>
            <person name="Suzuki M.M."/>
            <person name="Tassy O."/>
            <person name="Takatori N."/>
            <person name="Tokuoka M."/>
            <person name="Yagi K."/>
            <person name="Yoshizaki F."/>
            <person name="Wada S."/>
            <person name="Zhang C."/>
            <person name="Hyatt P.D."/>
            <person name="Larimer F."/>
            <person name="Detter C."/>
            <person name="Doggett N."/>
            <person name="Glavina T."/>
            <person name="Hawkins T."/>
            <person name="Richardson P."/>
            <person name="Lucas S."/>
            <person name="Kohara Y."/>
            <person name="Levine M."/>
            <person name="Satoh N."/>
            <person name="Rokhsar D.S."/>
        </authorList>
    </citation>
    <scope>NUCLEOTIDE SEQUENCE [LARGE SCALE GENOMIC DNA]</scope>
</reference>